<keyword evidence="2" id="KW-0812">Transmembrane</keyword>
<dbReference type="EMBL" id="JAMPKK010000036">
    <property type="protein sequence ID" value="MEP0866065.1"/>
    <property type="molecule type" value="Genomic_DNA"/>
</dbReference>
<proteinExistence type="predicted"/>
<feature type="transmembrane region" description="Helical" evidence="2">
    <location>
        <begin position="105"/>
        <end position="126"/>
    </location>
</feature>
<feature type="region of interest" description="Disordered" evidence="1">
    <location>
        <begin position="215"/>
        <end position="238"/>
    </location>
</feature>
<name>A0ABV0JRH2_9CYAN</name>
<dbReference type="Proteomes" id="UP001442494">
    <property type="component" value="Unassembled WGS sequence"/>
</dbReference>
<evidence type="ECO:0000256" key="1">
    <source>
        <dbReference type="SAM" id="MobiDB-lite"/>
    </source>
</evidence>
<keyword evidence="2" id="KW-1133">Transmembrane helix</keyword>
<evidence type="ECO:0000256" key="2">
    <source>
        <dbReference type="SAM" id="Phobius"/>
    </source>
</evidence>
<keyword evidence="4" id="KW-1185">Reference proteome</keyword>
<accession>A0ABV0JRH2</accession>
<protein>
    <recommendedName>
        <fullName evidence="5">SMODS and SLOG-associating 2TM effector domain-containing protein</fullName>
    </recommendedName>
</protein>
<evidence type="ECO:0008006" key="5">
    <source>
        <dbReference type="Google" id="ProtNLM"/>
    </source>
</evidence>
<comment type="caution">
    <text evidence="3">The sequence shown here is derived from an EMBL/GenBank/DDBJ whole genome shotgun (WGS) entry which is preliminary data.</text>
</comment>
<keyword evidence="2" id="KW-0472">Membrane</keyword>
<organism evidence="3 4">
    <name type="scientific">Funiculus sociatus GB2-A5</name>
    <dbReference type="NCBI Taxonomy" id="2933946"/>
    <lineage>
        <taxon>Bacteria</taxon>
        <taxon>Bacillati</taxon>
        <taxon>Cyanobacteriota</taxon>
        <taxon>Cyanophyceae</taxon>
        <taxon>Coleofasciculales</taxon>
        <taxon>Coleofasciculaceae</taxon>
        <taxon>Funiculus</taxon>
    </lineage>
</organism>
<dbReference type="RefSeq" id="WP_190419565.1">
    <property type="nucleotide sequence ID" value="NZ_JAMPKK010000036.1"/>
</dbReference>
<evidence type="ECO:0000313" key="3">
    <source>
        <dbReference type="EMBL" id="MEP0866065.1"/>
    </source>
</evidence>
<gene>
    <name evidence="3" type="ORF">NDI37_16485</name>
</gene>
<feature type="transmembrane region" description="Helical" evidence="2">
    <location>
        <begin position="72"/>
        <end position="93"/>
    </location>
</feature>
<reference evidence="3 4" key="1">
    <citation type="submission" date="2022-04" db="EMBL/GenBank/DDBJ databases">
        <title>Positive selection, recombination, and allopatry shape intraspecific diversity of widespread and dominant cyanobacteria.</title>
        <authorList>
            <person name="Wei J."/>
            <person name="Shu W."/>
            <person name="Hu C."/>
        </authorList>
    </citation>
    <scope>NUCLEOTIDE SEQUENCE [LARGE SCALE GENOMIC DNA]</scope>
    <source>
        <strain evidence="3 4">GB2-A5</strain>
    </source>
</reference>
<evidence type="ECO:0000313" key="4">
    <source>
        <dbReference type="Proteomes" id="UP001442494"/>
    </source>
</evidence>
<sequence>MLILIGLGYFSLEWYADKTANNWLSPQKELSPVDNGLKPGPSDRARLAEQLNEIQSRINRYSAMMVFFYKHYYMSISLTSASALVAGICLFFISKLGWEKANNALINVFIVTSSAVIYFGDLPGIFKHDESSAASRDLYLEHISLRNEVRSYLATGGTIGGDPAKPDAFSPTETNRFIHYVDKKMAELNKIPIAFDATRITGIERNLERLTVPEKVTSSPKAVQTKKLMASPKPSPTQ</sequence>